<accession>A0A2K2CM66</accession>
<evidence type="ECO:0008006" key="4">
    <source>
        <dbReference type="Google" id="ProtNLM"/>
    </source>
</evidence>
<sequence>MLKKRIKVRATLQLQGVIASNACPYGCGNSKTVHHLAISCPRAVAVRQSFGFPISTNHEVQDLFSLVKNLIPSVWLRVWDTMTVAILWNLWLARNCKVFDNVRFTIPMVVRQCQDTLKLWFLRMKKIEKQAAQHLIDSWTD</sequence>
<organism evidence="1">
    <name type="scientific">Brachypodium distachyon</name>
    <name type="common">Purple false brome</name>
    <name type="synonym">Trachynia distachya</name>
    <dbReference type="NCBI Taxonomy" id="15368"/>
    <lineage>
        <taxon>Eukaryota</taxon>
        <taxon>Viridiplantae</taxon>
        <taxon>Streptophyta</taxon>
        <taxon>Embryophyta</taxon>
        <taxon>Tracheophyta</taxon>
        <taxon>Spermatophyta</taxon>
        <taxon>Magnoliopsida</taxon>
        <taxon>Liliopsida</taxon>
        <taxon>Poales</taxon>
        <taxon>Poaceae</taxon>
        <taxon>BOP clade</taxon>
        <taxon>Pooideae</taxon>
        <taxon>Stipodae</taxon>
        <taxon>Brachypodieae</taxon>
        <taxon>Brachypodium</taxon>
    </lineage>
</organism>
<dbReference type="EMBL" id="CM000883">
    <property type="protein sequence ID" value="PNT63123.1"/>
    <property type="molecule type" value="Genomic_DNA"/>
</dbReference>
<reference evidence="1 2" key="1">
    <citation type="journal article" date="2010" name="Nature">
        <title>Genome sequencing and analysis of the model grass Brachypodium distachyon.</title>
        <authorList>
            <consortium name="International Brachypodium Initiative"/>
        </authorList>
    </citation>
    <scope>NUCLEOTIDE SEQUENCE [LARGE SCALE GENOMIC DNA]</scope>
    <source>
        <strain evidence="1 2">Bd21</strain>
    </source>
</reference>
<protein>
    <recommendedName>
        <fullName evidence="4">Reverse transcriptase zinc-binding domain-containing protein</fullName>
    </recommendedName>
</protein>
<evidence type="ECO:0000313" key="3">
    <source>
        <dbReference type="Proteomes" id="UP000008810"/>
    </source>
</evidence>
<keyword evidence="3" id="KW-1185">Reference proteome</keyword>
<dbReference type="Proteomes" id="UP000008810">
    <property type="component" value="Chromosome 4"/>
</dbReference>
<proteinExistence type="predicted"/>
<dbReference type="AlphaFoldDB" id="A0A2K2CM66"/>
<gene>
    <name evidence="1" type="ORF">BRADI_4g11701v3</name>
</gene>
<evidence type="ECO:0000313" key="2">
    <source>
        <dbReference type="EnsemblPlants" id="PNT63123"/>
    </source>
</evidence>
<dbReference type="Gramene" id="PNT63123">
    <property type="protein sequence ID" value="PNT63123"/>
    <property type="gene ID" value="BRADI_4g11701v3"/>
</dbReference>
<dbReference type="InParanoid" id="A0A2K2CM66"/>
<dbReference type="EnsemblPlants" id="PNT63123">
    <property type="protein sequence ID" value="PNT63123"/>
    <property type="gene ID" value="BRADI_4g11701v3"/>
</dbReference>
<name>A0A2K2CM66_BRADI</name>
<reference evidence="2" key="3">
    <citation type="submission" date="2018-08" db="UniProtKB">
        <authorList>
            <consortium name="EnsemblPlants"/>
        </authorList>
    </citation>
    <scope>IDENTIFICATION</scope>
    <source>
        <strain evidence="2">cv. Bd21</strain>
    </source>
</reference>
<evidence type="ECO:0000313" key="1">
    <source>
        <dbReference type="EMBL" id="PNT63123.1"/>
    </source>
</evidence>
<reference evidence="1" key="2">
    <citation type="submission" date="2017-06" db="EMBL/GenBank/DDBJ databases">
        <title>WGS assembly of Brachypodium distachyon.</title>
        <authorList>
            <consortium name="The International Brachypodium Initiative"/>
            <person name="Lucas S."/>
            <person name="Harmon-Smith M."/>
            <person name="Lail K."/>
            <person name="Tice H."/>
            <person name="Grimwood J."/>
            <person name="Bruce D."/>
            <person name="Barry K."/>
            <person name="Shu S."/>
            <person name="Lindquist E."/>
            <person name="Wang M."/>
            <person name="Pitluck S."/>
            <person name="Vogel J.P."/>
            <person name="Garvin D.F."/>
            <person name="Mockler T.C."/>
            <person name="Schmutz J."/>
            <person name="Rokhsar D."/>
            <person name="Bevan M.W."/>
        </authorList>
    </citation>
    <scope>NUCLEOTIDE SEQUENCE</scope>
    <source>
        <strain evidence="1">Bd21</strain>
    </source>
</reference>